<comment type="similarity">
    <text evidence="1 6">Belongs to the glycosyl hydrolase 43 family.</text>
</comment>
<dbReference type="Proteomes" id="UP000261023">
    <property type="component" value="Unassembled WGS sequence"/>
</dbReference>
<proteinExistence type="inferred from homology"/>
<dbReference type="PANTHER" id="PTHR42812">
    <property type="entry name" value="BETA-XYLOSIDASE"/>
    <property type="match status" value="1"/>
</dbReference>
<dbReference type="InterPro" id="IPR041542">
    <property type="entry name" value="GH43_C2"/>
</dbReference>
<dbReference type="OrthoDB" id="9801455at2"/>
<dbReference type="InterPro" id="IPR051795">
    <property type="entry name" value="Glycosyl_Hydrlase_43"/>
</dbReference>
<dbReference type="InterPro" id="IPR023296">
    <property type="entry name" value="Glyco_hydro_beta-prop_sf"/>
</dbReference>
<reference evidence="8 9" key="1">
    <citation type="submission" date="2018-08" db="EMBL/GenBank/DDBJ databases">
        <title>A genome reference for cultivated species of the human gut microbiota.</title>
        <authorList>
            <person name="Zou Y."/>
            <person name="Xue W."/>
            <person name="Luo G."/>
        </authorList>
    </citation>
    <scope>NUCLEOTIDE SEQUENCE [LARGE SCALE GENOMIC DNA]</scope>
    <source>
        <strain evidence="8 9">AF19-13AC</strain>
    </source>
</reference>
<evidence type="ECO:0000256" key="2">
    <source>
        <dbReference type="ARBA" id="ARBA00022801"/>
    </source>
</evidence>
<dbReference type="Gene3D" id="2.115.10.20">
    <property type="entry name" value="Glycosyl hydrolase domain, family 43"/>
    <property type="match status" value="1"/>
</dbReference>
<keyword evidence="2 6" id="KW-0378">Hydrolase</keyword>
<dbReference type="PANTHER" id="PTHR42812:SF12">
    <property type="entry name" value="BETA-XYLOSIDASE-RELATED"/>
    <property type="match status" value="1"/>
</dbReference>
<evidence type="ECO:0000313" key="8">
    <source>
        <dbReference type="EMBL" id="RGD68360.1"/>
    </source>
</evidence>
<dbReference type="SUPFAM" id="SSF75005">
    <property type="entry name" value="Arabinanase/levansucrase/invertase"/>
    <property type="match status" value="1"/>
</dbReference>
<dbReference type="Pfam" id="PF17851">
    <property type="entry name" value="GH43_C2"/>
    <property type="match status" value="1"/>
</dbReference>
<feature type="domain" description="Beta-xylosidase C-terminal Concanavalin A-like" evidence="7">
    <location>
        <begin position="314"/>
        <end position="508"/>
    </location>
</feature>
<dbReference type="SUPFAM" id="SSF49899">
    <property type="entry name" value="Concanavalin A-like lectins/glucanases"/>
    <property type="match status" value="1"/>
</dbReference>
<dbReference type="Pfam" id="PF04616">
    <property type="entry name" value="Glyco_hydro_43"/>
    <property type="match status" value="1"/>
</dbReference>
<dbReference type="RefSeq" id="WP_025530218.1">
    <property type="nucleotide sequence ID" value="NZ_QTJW01000017.1"/>
</dbReference>
<dbReference type="Gene3D" id="2.60.120.200">
    <property type="match status" value="1"/>
</dbReference>
<evidence type="ECO:0000256" key="4">
    <source>
        <dbReference type="PIRSR" id="PIRSR606710-1"/>
    </source>
</evidence>
<comment type="caution">
    <text evidence="8">The sequence shown here is derived from an EMBL/GenBank/DDBJ whole genome shotgun (WGS) entry which is preliminary data.</text>
</comment>
<dbReference type="CDD" id="cd09001">
    <property type="entry name" value="GH43_FsAxh1-like"/>
    <property type="match status" value="1"/>
</dbReference>
<evidence type="ECO:0000256" key="1">
    <source>
        <dbReference type="ARBA" id="ARBA00009865"/>
    </source>
</evidence>
<dbReference type="AlphaFoldDB" id="A0A3E3DGF3"/>
<evidence type="ECO:0000313" key="9">
    <source>
        <dbReference type="Proteomes" id="UP000261023"/>
    </source>
</evidence>
<dbReference type="InterPro" id="IPR006710">
    <property type="entry name" value="Glyco_hydro_43"/>
</dbReference>
<feature type="active site" description="Proton acceptor" evidence="4">
    <location>
        <position position="13"/>
    </location>
</feature>
<dbReference type="InterPro" id="IPR013320">
    <property type="entry name" value="ConA-like_dom_sf"/>
</dbReference>
<dbReference type="EMBL" id="QTJW01000017">
    <property type="protein sequence ID" value="RGD68360.1"/>
    <property type="molecule type" value="Genomic_DNA"/>
</dbReference>
<sequence length="511" mass="58176">MNTNPILKADFPDPDVIRVGDTYYMVSTTMHFMPGGVILRSYDLVHWEIVTHIYEKLDSTPGQTLSGGQQIYGKGMWAPSFRYHNGTFYICFAANDTKKTYLYTASKIEGPWKKQAIEGFYHDCSLLFDEDRVYIVYGNTEIHLTELTADLKGPKAGGLDRVIIKEEGSCRLGFEGSHIYKINGKYYVFFIHSPGDAWFRTEACYRADSLEGEFTGRDVLRDDLNYCGQGVAQGGIVDTPEGDWYGILFQDRGAVGRIPVVVPVTWVDDFPVFGVAGRVPEELEIKSTRPDHRYAPLFVSDDFCYEPNQDGKAVLKKEWEFNHEPDDSLWSVTERLGAFRIRTGRLAHKLEEAVNTLTQRLAFPGCGITVTLDGSSLNPGDYAGLCALQGCFGLIAMTREEDGRYLVMKGREAENPLLEGKKIWNDGEEYERVPLRETTVTLKMTVDFEQMRDEAEFFYLDGTEWKKLGRTQKLYFKMDHFTGCRAGLFLYSTRQTGGNADFMDFRYEVRK</sequence>
<organism evidence="8 9">
    <name type="scientific">Hungatella hathewayi</name>
    <dbReference type="NCBI Taxonomy" id="154046"/>
    <lineage>
        <taxon>Bacteria</taxon>
        <taxon>Bacillati</taxon>
        <taxon>Bacillota</taxon>
        <taxon>Clostridia</taxon>
        <taxon>Lachnospirales</taxon>
        <taxon>Lachnospiraceae</taxon>
        <taxon>Hungatella</taxon>
    </lineage>
</organism>
<dbReference type="GO" id="GO:0005975">
    <property type="term" value="P:carbohydrate metabolic process"/>
    <property type="evidence" value="ECO:0007669"/>
    <property type="project" value="InterPro"/>
</dbReference>
<keyword evidence="3 6" id="KW-0326">Glycosidase</keyword>
<accession>A0A3E3DGF3</accession>
<evidence type="ECO:0000256" key="6">
    <source>
        <dbReference type="RuleBase" id="RU361187"/>
    </source>
</evidence>
<protein>
    <submittedName>
        <fullName evidence="8">Acetyl xylan esterase</fullName>
    </submittedName>
</protein>
<dbReference type="GO" id="GO:0004553">
    <property type="term" value="F:hydrolase activity, hydrolyzing O-glycosyl compounds"/>
    <property type="evidence" value="ECO:0007669"/>
    <property type="project" value="InterPro"/>
</dbReference>
<name>A0A3E3DGF3_9FIRM</name>
<gene>
    <name evidence="8" type="ORF">DWX31_22900</name>
</gene>
<feature type="site" description="Important for catalytic activity, responsible for pKa modulation of the active site Glu and correct orientation of both the proton donor and substrate" evidence="5">
    <location>
        <position position="123"/>
    </location>
</feature>
<evidence type="ECO:0000259" key="7">
    <source>
        <dbReference type="Pfam" id="PF17851"/>
    </source>
</evidence>
<evidence type="ECO:0000256" key="3">
    <source>
        <dbReference type="ARBA" id="ARBA00023295"/>
    </source>
</evidence>
<feature type="active site" description="Proton donor" evidence="4">
    <location>
        <position position="175"/>
    </location>
</feature>
<evidence type="ECO:0000256" key="5">
    <source>
        <dbReference type="PIRSR" id="PIRSR606710-2"/>
    </source>
</evidence>